<protein>
    <recommendedName>
        <fullName evidence="1">Hemerythrin-like domain-containing protein</fullName>
    </recommendedName>
</protein>
<keyword evidence="3" id="KW-1185">Reference proteome</keyword>
<dbReference type="InterPro" id="IPR012312">
    <property type="entry name" value="Hemerythrin-like"/>
</dbReference>
<sequence length="233" mass="26489">MSSTPVRLADSRDMYVAHRVFRREFAAAPDLVRRVEPGDVSRARLIADHVAKLTHELDRHHQGEDRLVWPKLLERAPTEILPIVETMERQHKVLHDALVQVDTALDRWRPRADAGDRDALAAALDAMLPPLGEHLDTEERHVLPLIDTYITEAEWAQVAEEAVKDQPKKALLVNLGMALYDADPAHLEVVKGAMPPPVWFVVTRLGPRAYARYARRIHGTPTPARFDEDRSRR</sequence>
<dbReference type="RefSeq" id="WP_204060180.1">
    <property type="nucleotide sequence ID" value="NZ_BAAAGP010000006.1"/>
</dbReference>
<evidence type="ECO:0000313" key="2">
    <source>
        <dbReference type="EMBL" id="GIH43023.1"/>
    </source>
</evidence>
<accession>A0ABQ4G7Q7</accession>
<reference evidence="2 3" key="1">
    <citation type="submission" date="2021-01" db="EMBL/GenBank/DDBJ databases">
        <title>Whole genome shotgun sequence of Microbispora corallina NBRC 16416.</title>
        <authorList>
            <person name="Komaki H."/>
            <person name="Tamura T."/>
        </authorList>
    </citation>
    <scope>NUCLEOTIDE SEQUENCE [LARGE SCALE GENOMIC DNA]</scope>
    <source>
        <strain evidence="2 3">NBRC 16416</strain>
    </source>
</reference>
<comment type="caution">
    <text evidence="2">The sequence shown here is derived from an EMBL/GenBank/DDBJ whole genome shotgun (WGS) entry which is preliminary data.</text>
</comment>
<evidence type="ECO:0000259" key="1">
    <source>
        <dbReference type="Pfam" id="PF01814"/>
    </source>
</evidence>
<dbReference type="EMBL" id="BOOC01000034">
    <property type="protein sequence ID" value="GIH43023.1"/>
    <property type="molecule type" value="Genomic_DNA"/>
</dbReference>
<evidence type="ECO:0000313" key="3">
    <source>
        <dbReference type="Proteomes" id="UP000603904"/>
    </source>
</evidence>
<dbReference type="Pfam" id="PF01814">
    <property type="entry name" value="Hemerythrin"/>
    <property type="match status" value="1"/>
</dbReference>
<dbReference type="Proteomes" id="UP000603904">
    <property type="component" value="Unassembled WGS sequence"/>
</dbReference>
<feature type="domain" description="Hemerythrin-like" evidence="1">
    <location>
        <begin position="14"/>
        <end position="146"/>
    </location>
</feature>
<dbReference type="CDD" id="cd12108">
    <property type="entry name" value="Hr-like"/>
    <property type="match status" value="1"/>
</dbReference>
<organism evidence="2 3">
    <name type="scientific">Microbispora corallina</name>
    <dbReference type="NCBI Taxonomy" id="83302"/>
    <lineage>
        <taxon>Bacteria</taxon>
        <taxon>Bacillati</taxon>
        <taxon>Actinomycetota</taxon>
        <taxon>Actinomycetes</taxon>
        <taxon>Streptosporangiales</taxon>
        <taxon>Streptosporangiaceae</taxon>
        <taxon>Microbispora</taxon>
    </lineage>
</organism>
<gene>
    <name evidence="2" type="ORF">Mco01_60230</name>
</gene>
<proteinExistence type="predicted"/>
<dbReference type="Gene3D" id="1.20.120.520">
    <property type="entry name" value="nmb1532 protein domain like"/>
    <property type="match status" value="1"/>
</dbReference>
<name>A0ABQ4G7Q7_9ACTN</name>